<dbReference type="GO" id="GO:0046872">
    <property type="term" value="F:metal ion binding"/>
    <property type="evidence" value="ECO:0007669"/>
    <property type="project" value="UniProtKB-UniRule"/>
</dbReference>
<evidence type="ECO:0000256" key="3">
    <source>
        <dbReference type="ARBA" id="ARBA00012633"/>
    </source>
</evidence>
<evidence type="ECO:0000256" key="9">
    <source>
        <dbReference type="ARBA" id="ARBA00044484"/>
    </source>
</evidence>
<dbReference type="PANTHER" id="PTHR43200:SF6">
    <property type="entry name" value="3'(2'),5'-BISPHOSPHATE NUCLEOTIDASE"/>
    <property type="match status" value="1"/>
</dbReference>
<comment type="caution">
    <text evidence="12">The sequence shown here is derived from an EMBL/GenBank/DDBJ whole genome shotgun (WGS) entry which is preliminary data.</text>
</comment>
<evidence type="ECO:0000256" key="6">
    <source>
        <dbReference type="ARBA" id="ARBA00022842"/>
    </source>
</evidence>
<gene>
    <name evidence="12" type="ORF">AWRI3579_g1965</name>
</gene>
<dbReference type="NCBIfam" id="TIGR01330">
    <property type="entry name" value="bisphos_HAL2"/>
    <property type="match status" value="1"/>
</dbReference>
<dbReference type="GO" id="GO:0008441">
    <property type="term" value="F:3'(2'),5'-bisphosphate nucleotidase activity"/>
    <property type="evidence" value="ECO:0007669"/>
    <property type="project" value="UniProtKB-UniRule"/>
</dbReference>
<evidence type="ECO:0000256" key="10">
    <source>
        <dbReference type="PIRSR" id="PIRSR600760-2"/>
    </source>
</evidence>
<proteinExistence type="inferred from homology"/>
<dbReference type="Gene3D" id="3.40.190.80">
    <property type="match status" value="1"/>
</dbReference>
<dbReference type="AlphaFoldDB" id="A0A1E5REF1"/>
<evidence type="ECO:0000256" key="4">
    <source>
        <dbReference type="ARBA" id="ARBA00022723"/>
    </source>
</evidence>
<evidence type="ECO:0000256" key="2">
    <source>
        <dbReference type="ARBA" id="ARBA00009759"/>
    </source>
</evidence>
<dbReference type="InterPro" id="IPR020583">
    <property type="entry name" value="Inositol_monoP_metal-BS"/>
</dbReference>
<dbReference type="Gene3D" id="3.30.540.10">
    <property type="entry name" value="Fructose-1,6-Bisphosphatase, subunit A, domain 1"/>
    <property type="match status" value="1"/>
</dbReference>
<dbReference type="InterPro" id="IPR051090">
    <property type="entry name" value="Inositol_monoP_superfamily"/>
</dbReference>
<evidence type="ECO:0000313" key="12">
    <source>
        <dbReference type="EMBL" id="OEJ85282.1"/>
    </source>
</evidence>
<dbReference type="GO" id="GO:0000103">
    <property type="term" value="P:sulfate assimilation"/>
    <property type="evidence" value="ECO:0007669"/>
    <property type="project" value="TreeGrafter"/>
</dbReference>
<sequence length="373" mass="40977">MIYNKEVRVAVNAVRRASILTAKIQKQIIANRSSTTITKSDESPVTIADYAAQAIVLNAIKANFPQDEIVAEESTEGLSESFLNNILSTINEYAPKEDDETLFNEDIPLSNSEYPLKTTNDVQNIINLGNSKGGAKTRFWCLDPIDGTKGFLRGEQFAVCLALIEDGEVKLGCIGCPNLKLNDYVTKDNSLGVANPLNRSFHDPAEFGYIFYAIAEEDHLSYLHTTDLLSGSLKSVAANEFTVSASENLVSLEGVEKGHSSHDNQQIIKDHFHINQSLHLDSQVKYCLLVLGLGHVYLRLPTSMTFEEKIWDHAAGNALIRAVRGNHTSSLSAEPLDFSQGRTLKTKGVIASIATPELHKDIVSFAESVINRV</sequence>
<dbReference type="CDD" id="cd01517">
    <property type="entry name" value="PAP_phosphatase"/>
    <property type="match status" value="1"/>
</dbReference>
<name>A0A1E5REF1_9ASCO</name>
<dbReference type="EC" id="3.1.3.7" evidence="3 11"/>
<evidence type="ECO:0000256" key="8">
    <source>
        <dbReference type="ARBA" id="ARBA00044479"/>
    </source>
</evidence>
<reference evidence="13" key="1">
    <citation type="journal article" date="2016" name="Genome Announc.">
        <title>Genome sequences of three species of Hanseniaspora isolated from spontaneous wine fermentations.</title>
        <authorList>
            <person name="Sternes P.R."/>
            <person name="Lee D."/>
            <person name="Kutyna D.R."/>
            <person name="Borneman A.R."/>
        </authorList>
    </citation>
    <scope>NUCLEOTIDE SEQUENCE [LARGE SCALE GENOMIC DNA]</scope>
    <source>
        <strain evidence="13">AWRI3579</strain>
    </source>
</reference>
<feature type="binding site" evidence="10">
    <location>
        <position position="72"/>
    </location>
    <ligand>
        <name>Mg(2+)</name>
        <dbReference type="ChEBI" id="CHEBI:18420"/>
        <label>1</label>
        <note>catalytic</note>
    </ligand>
</feature>
<comment type="function">
    <text evidence="11">Converts adenosine 3'-phosphate 5'-phosphosulfate (PAPS) to adenosine 5'-phosphosulfate (APS) and 3'(2')-phosphoadenosine 5'-phosphate (PAP) to AMP.</text>
</comment>
<feature type="binding site" evidence="10">
    <location>
        <position position="146"/>
    </location>
    <ligand>
        <name>Mg(2+)</name>
        <dbReference type="ChEBI" id="CHEBI:18420"/>
        <label>1</label>
        <note>catalytic</note>
    </ligand>
</feature>
<dbReference type="PROSITE" id="PS00629">
    <property type="entry name" value="IMP_1"/>
    <property type="match status" value="1"/>
</dbReference>
<evidence type="ECO:0000256" key="1">
    <source>
        <dbReference type="ARBA" id="ARBA00001946"/>
    </source>
</evidence>
<evidence type="ECO:0000256" key="5">
    <source>
        <dbReference type="ARBA" id="ARBA00022801"/>
    </source>
</evidence>
<dbReference type="OrthoDB" id="411145at2759"/>
<dbReference type="InterPro" id="IPR006239">
    <property type="entry name" value="DPNP"/>
</dbReference>
<comment type="catalytic activity">
    <reaction evidence="8">
        <text>adenosine 3',5'-bisphosphate + H2O = AMP + phosphate</text>
        <dbReference type="Rhea" id="RHEA:10040"/>
        <dbReference type="ChEBI" id="CHEBI:15377"/>
        <dbReference type="ChEBI" id="CHEBI:43474"/>
        <dbReference type="ChEBI" id="CHEBI:58343"/>
        <dbReference type="ChEBI" id="CHEBI:456215"/>
        <dbReference type="EC" id="3.1.3.7"/>
    </reaction>
    <physiologicalReaction direction="left-to-right" evidence="8">
        <dbReference type="Rhea" id="RHEA:10041"/>
    </physiologicalReaction>
</comment>
<feature type="binding site" evidence="10">
    <location>
        <position position="143"/>
    </location>
    <ligand>
        <name>Mg(2+)</name>
        <dbReference type="ChEBI" id="CHEBI:18420"/>
        <label>1</label>
        <note>catalytic</note>
    </ligand>
</feature>
<dbReference type="GO" id="GO:0043647">
    <property type="term" value="P:inositol phosphate metabolic process"/>
    <property type="evidence" value="ECO:0007669"/>
    <property type="project" value="UniProtKB-UniRule"/>
</dbReference>
<comment type="cofactor">
    <cofactor evidence="1 10 11">
        <name>Mg(2+)</name>
        <dbReference type="ChEBI" id="CHEBI:18420"/>
    </cofactor>
</comment>
<dbReference type="PANTHER" id="PTHR43200">
    <property type="entry name" value="PHOSPHATASE"/>
    <property type="match status" value="1"/>
</dbReference>
<dbReference type="InterPro" id="IPR000760">
    <property type="entry name" value="Inositol_monophosphatase-like"/>
</dbReference>
<organism evidence="12 13">
    <name type="scientific">Hanseniaspora osmophila</name>
    <dbReference type="NCBI Taxonomy" id="56408"/>
    <lineage>
        <taxon>Eukaryota</taxon>
        <taxon>Fungi</taxon>
        <taxon>Dikarya</taxon>
        <taxon>Ascomycota</taxon>
        <taxon>Saccharomycotina</taxon>
        <taxon>Saccharomycetes</taxon>
        <taxon>Saccharomycodales</taxon>
        <taxon>Saccharomycodaceae</taxon>
        <taxon>Hanseniaspora</taxon>
    </lineage>
</organism>
<evidence type="ECO:0000313" key="13">
    <source>
        <dbReference type="Proteomes" id="UP000095728"/>
    </source>
</evidence>
<dbReference type="STRING" id="56408.A0A1E5REF1"/>
<keyword evidence="6 10" id="KW-0460">Magnesium</keyword>
<dbReference type="InParanoid" id="A0A1E5REF1"/>
<dbReference type="EMBL" id="LPNM01000007">
    <property type="protein sequence ID" value="OEJ85282.1"/>
    <property type="molecule type" value="Genomic_DNA"/>
</dbReference>
<comment type="catalytic activity">
    <reaction evidence="9">
        <text>3'-phosphoadenylyl sulfate + H2O = adenosine 5'-phosphosulfate + phosphate</text>
        <dbReference type="Rhea" id="RHEA:77639"/>
        <dbReference type="ChEBI" id="CHEBI:15377"/>
        <dbReference type="ChEBI" id="CHEBI:43474"/>
        <dbReference type="ChEBI" id="CHEBI:58243"/>
        <dbReference type="ChEBI" id="CHEBI:58339"/>
        <dbReference type="EC" id="3.1.3.7"/>
    </reaction>
    <physiologicalReaction direction="left-to-right" evidence="9">
        <dbReference type="Rhea" id="RHEA:77640"/>
    </physiologicalReaction>
</comment>
<protein>
    <recommendedName>
        <fullName evidence="3 11">3'(2'),5'-bisphosphate nucleotidase</fullName>
        <ecNumber evidence="3 11">3.1.3.7</ecNumber>
    </recommendedName>
</protein>
<keyword evidence="5 11" id="KW-0378">Hydrolase</keyword>
<evidence type="ECO:0000256" key="7">
    <source>
        <dbReference type="ARBA" id="ARBA00044466"/>
    </source>
</evidence>
<keyword evidence="4 10" id="KW-0479">Metal-binding</keyword>
<comment type="similarity">
    <text evidence="2 11">Belongs to the inositol monophosphatase superfamily.</text>
</comment>
<accession>A0A1E5REF1</accession>
<feature type="binding site" evidence="10">
    <location>
        <position position="312"/>
    </location>
    <ligand>
        <name>Mg(2+)</name>
        <dbReference type="ChEBI" id="CHEBI:18420"/>
        <label>1</label>
        <note>catalytic</note>
    </ligand>
</feature>
<dbReference type="Proteomes" id="UP000095728">
    <property type="component" value="Unassembled WGS sequence"/>
</dbReference>
<keyword evidence="13" id="KW-1185">Reference proteome</keyword>
<comment type="catalytic activity">
    <reaction evidence="7">
        <text>adenosine 2',5'-bisphosphate + H2O = AMP + phosphate</text>
        <dbReference type="Rhea" id="RHEA:77643"/>
        <dbReference type="ChEBI" id="CHEBI:15377"/>
        <dbReference type="ChEBI" id="CHEBI:43474"/>
        <dbReference type="ChEBI" id="CHEBI:194156"/>
        <dbReference type="ChEBI" id="CHEBI:456215"/>
        <dbReference type="EC" id="3.1.3.7"/>
    </reaction>
    <physiologicalReaction direction="left-to-right" evidence="7">
        <dbReference type="Rhea" id="RHEA:77644"/>
    </physiologicalReaction>
</comment>
<dbReference type="SUPFAM" id="SSF56655">
    <property type="entry name" value="Carbohydrate phosphatase"/>
    <property type="match status" value="1"/>
</dbReference>
<evidence type="ECO:0000256" key="11">
    <source>
        <dbReference type="RuleBase" id="RU368076"/>
    </source>
</evidence>
<feature type="binding site" evidence="10">
    <location>
        <position position="145"/>
    </location>
    <ligand>
        <name>Mg(2+)</name>
        <dbReference type="ChEBI" id="CHEBI:18420"/>
        <label>1</label>
        <note>catalytic</note>
    </ligand>
</feature>
<dbReference type="Pfam" id="PF00459">
    <property type="entry name" value="Inositol_P"/>
    <property type="match status" value="1"/>
</dbReference>
<dbReference type="FunCoup" id="A0A1E5REF1">
    <property type="interactions" value="79"/>
</dbReference>